<evidence type="ECO:0000313" key="3">
    <source>
        <dbReference type="EMBL" id="GED98712.1"/>
    </source>
</evidence>
<organism evidence="3 4">
    <name type="scientific">Gordonia crocea</name>
    <dbReference type="NCBI Taxonomy" id="589162"/>
    <lineage>
        <taxon>Bacteria</taxon>
        <taxon>Bacillati</taxon>
        <taxon>Actinomycetota</taxon>
        <taxon>Actinomycetes</taxon>
        <taxon>Mycobacteriales</taxon>
        <taxon>Gordoniaceae</taxon>
        <taxon>Gordonia</taxon>
    </lineage>
</organism>
<dbReference type="EMBL" id="BJOU01000008">
    <property type="protein sequence ID" value="GED98712.1"/>
    <property type="molecule type" value="Genomic_DNA"/>
</dbReference>
<evidence type="ECO:0008006" key="5">
    <source>
        <dbReference type="Google" id="ProtNLM"/>
    </source>
</evidence>
<evidence type="ECO:0000313" key="4">
    <source>
        <dbReference type="Proteomes" id="UP000444980"/>
    </source>
</evidence>
<dbReference type="AlphaFoldDB" id="A0A7I9V0L8"/>
<dbReference type="OrthoDB" id="4374592at2"/>
<dbReference type="Proteomes" id="UP000444980">
    <property type="component" value="Unassembled WGS sequence"/>
</dbReference>
<keyword evidence="2" id="KW-1133">Transmembrane helix</keyword>
<keyword evidence="2" id="KW-0472">Membrane</keyword>
<gene>
    <name evidence="3" type="ORF">nbrc107697_27510</name>
</gene>
<keyword evidence="2" id="KW-0812">Transmembrane</keyword>
<feature type="compositionally biased region" description="Low complexity" evidence="1">
    <location>
        <begin position="73"/>
        <end position="113"/>
    </location>
</feature>
<reference evidence="4" key="1">
    <citation type="submission" date="2019-06" db="EMBL/GenBank/DDBJ databases">
        <title>Gordonia isolated from sludge of a wastewater treatment plant.</title>
        <authorList>
            <person name="Tamura T."/>
            <person name="Aoyama K."/>
            <person name="Kang Y."/>
            <person name="Saito S."/>
            <person name="Akiyama N."/>
            <person name="Yazawa K."/>
            <person name="Gonoi T."/>
            <person name="Mikami Y."/>
        </authorList>
    </citation>
    <scope>NUCLEOTIDE SEQUENCE [LARGE SCALE GENOMIC DNA]</scope>
    <source>
        <strain evidence="4">NBRC 107697</strain>
    </source>
</reference>
<keyword evidence="4" id="KW-1185">Reference proteome</keyword>
<evidence type="ECO:0000256" key="1">
    <source>
        <dbReference type="SAM" id="MobiDB-lite"/>
    </source>
</evidence>
<dbReference type="RefSeq" id="WP_161928107.1">
    <property type="nucleotide sequence ID" value="NZ_BJOU01000008.1"/>
</dbReference>
<evidence type="ECO:0000256" key="2">
    <source>
        <dbReference type="SAM" id="Phobius"/>
    </source>
</evidence>
<protein>
    <recommendedName>
        <fullName evidence="5">Mce-associated membrane protein</fullName>
    </recommendedName>
</protein>
<comment type="caution">
    <text evidence="3">The sequence shown here is derived from an EMBL/GenBank/DDBJ whole genome shotgun (WGS) entry which is preliminary data.</text>
</comment>
<accession>A0A7I9V0L8</accession>
<sequence length="278" mass="28222">MSDLPPKKKRPRVAGQPRPGADRAGTSGAKRPVAGASRRAPIQRLGFSDATASTGAAKSAPAKRPTPKRPAAKRSSAVVSGTRPGSSSGTGSASSGGVARSAPGRTGAAASASGRGPLILGAVGLIGLLIGVIGLVHPGGASRSDLAFIDKSATSEVLGQVETASCTILGPARGQTVQQWIDSSRAVLVGPARAEWEKQMPTNRTVIEQTQQTNECRVDAIGVRGLTGGGNGAKAQILASLVLSMSQGGMAAGSMVVGMQYEVVRQDDKWKIERVAAW</sequence>
<feature type="region of interest" description="Disordered" evidence="1">
    <location>
        <begin position="1"/>
        <end position="113"/>
    </location>
</feature>
<name>A0A7I9V0L8_9ACTN</name>
<proteinExistence type="predicted"/>
<feature type="transmembrane region" description="Helical" evidence="2">
    <location>
        <begin position="118"/>
        <end position="136"/>
    </location>
</feature>